<keyword evidence="2" id="KW-1185">Reference proteome</keyword>
<sequence>MIKLLRFTSIIILAISFLENGHAQEKATSNFYEQIKKHDLSKVFMAKSFLAEDREGSKDKIERAEILGFIGNDYRRLFIHFISATRNPKNPFEYLVKGKTKVRENICSFEGKITVKQARIYKRGDFPTYQQGYADCDVVLYEDKKKAATGIFKGKLRSGFLIDDKGEFRYDGIMFVADGFSNNQFVGTWTSYRTKVAKKCNWGDYRIPNSGDLDIGAGEFSVNEKYVNNGWLSYMLERRTPNGGIESNNNKVVKWWEQ</sequence>
<evidence type="ECO:0000313" key="2">
    <source>
        <dbReference type="Proteomes" id="UP001517247"/>
    </source>
</evidence>
<reference evidence="1 2" key="1">
    <citation type="submission" date="2024-12" db="EMBL/GenBank/DDBJ databases">
        <authorList>
            <person name="Hu S."/>
        </authorList>
    </citation>
    <scope>NUCLEOTIDE SEQUENCE [LARGE SCALE GENOMIC DNA]</scope>
    <source>
        <strain evidence="1 2">THG-T11</strain>
    </source>
</reference>
<accession>A0ABW9JB98</accession>
<protein>
    <submittedName>
        <fullName evidence="1">Uncharacterized protein</fullName>
    </submittedName>
</protein>
<gene>
    <name evidence="1" type="ORF">E6A44_017995</name>
</gene>
<name>A0ABW9JB98_9SPHI</name>
<dbReference type="Proteomes" id="UP001517247">
    <property type="component" value="Unassembled WGS sequence"/>
</dbReference>
<dbReference type="RefSeq" id="WP_138724567.1">
    <property type="nucleotide sequence ID" value="NZ_SSHJ02000009.1"/>
</dbReference>
<organism evidence="1 2">
    <name type="scientific">Pedobacter ureilyticus</name>
    <dbReference type="NCBI Taxonomy" id="1393051"/>
    <lineage>
        <taxon>Bacteria</taxon>
        <taxon>Pseudomonadati</taxon>
        <taxon>Bacteroidota</taxon>
        <taxon>Sphingobacteriia</taxon>
        <taxon>Sphingobacteriales</taxon>
        <taxon>Sphingobacteriaceae</taxon>
        <taxon>Pedobacter</taxon>
    </lineage>
</organism>
<proteinExistence type="predicted"/>
<dbReference type="EMBL" id="SSHJ02000009">
    <property type="protein sequence ID" value="MFN0257485.1"/>
    <property type="molecule type" value="Genomic_DNA"/>
</dbReference>
<evidence type="ECO:0000313" key="1">
    <source>
        <dbReference type="EMBL" id="MFN0257485.1"/>
    </source>
</evidence>
<comment type="caution">
    <text evidence="1">The sequence shown here is derived from an EMBL/GenBank/DDBJ whole genome shotgun (WGS) entry which is preliminary data.</text>
</comment>